<gene>
    <name evidence="3" type="ORF">PSALAMII_LOCUS7308</name>
</gene>
<feature type="domain" description="Xylanolytic transcriptional activator regulatory" evidence="2">
    <location>
        <begin position="127"/>
        <end position="272"/>
    </location>
</feature>
<evidence type="ECO:0000313" key="3">
    <source>
        <dbReference type="EMBL" id="CAG8396076.1"/>
    </source>
</evidence>
<sequence length="570" mass="64940">MVSPTKRFRRGNFRQGYIATVSNVKRVGPNPPSDARILPERLFESQLRQSEQEGPWTRGINDESDALENYVSIMHQLLGPEPVDRPSVNTPRYVSELPSRLEVSDLVYLENKGAFCLPTVPFRNQLLKSYVLWVHPQVPVLDLEKFLSAIAANDGENRISLLLFHAVMFAASAFVDISHIQTEGYMSRKIVRDVLFRRVKVLLDLNCEDDRITTVQVLLLLIHWNDLPHSEKGAGHWIGVCLSLAMSIGLHRNCDSSVPPSEQRMRRRTWWSLHNHTRLTDENLLSVMRMQEDRMDRNIFDVSMITLSDFQIHVFAPEIRKVVDDCEVLRDVEYQTSQAVVFIEKTRLCLSSRFSTTLNRVQRLVCGEANSDAFTHMNRLTSHDEIEELRRWQFHLPSPAVHKCPTYLIPTDCERSIYLHQSWLRLLYLGALYAACCHELQGMSGDHAVLERNSRYGLAEKCLLDVTDVLDEIDSLELSEQLPCPTSALIILALAYHKRCARIPSQGGVQSSPRPLHKCWKVLRRLKETSDLAARMTTSVEDESCDQIWASILSTPYATGNTIAPLSGAA</sequence>
<dbReference type="GO" id="GO:0003677">
    <property type="term" value="F:DNA binding"/>
    <property type="evidence" value="ECO:0007669"/>
    <property type="project" value="InterPro"/>
</dbReference>
<reference evidence="3" key="1">
    <citation type="submission" date="2021-07" db="EMBL/GenBank/DDBJ databases">
        <authorList>
            <person name="Branca A.L. A."/>
        </authorList>
    </citation>
    <scope>NUCLEOTIDE SEQUENCE</scope>
</reference>
<dbReference type="InterPro" id="IPR052761">
    <property type="entry name" value="Fungal_Detox/Toxin_TFs"/>
</dbReference>
<dbReference type="InterPro" id="IPR007219">
    <property type="entry name" value="XnlR_reg_dom"/>
</dbReference>
<comment type="caution">
    <text evidence="3">The sequence shown here is derived from an EMBL/GenBank/DDBJ whole genome shotgun (WGS) entry which is preliminary data.</text>
</comment>
<keyword evidence="1" id="KW-0539">Nucleus</keyword>
<dbReference type="GO" id="GO:0006351">
    <property type="term" value="P:DNA-templated transcription"/>
    <property type="evidence" value="ECO:0007669"/>
    <property type="project" value="InterPro"/>
</dbReference>
<name>A0A9W4NN26_9EURO</name>
<dbReference type="EMBL" id="CAJVPG010000333">
    <property type="protein sequence ID" value="CAG8396076.1"/>
    <property type="molecule type" value="Genomic_DNA"/>
</dbReference>
<proteinExistence type="predicted"/>
<accession>A0A9W4NN26</accession>
<dbReference type="AlphaFoldDB" id="A0A9W4NN26"/>
<evidence type="ECO:0000259" key="2">
    <source>
        <dbReference type="Pfam" id="PF04082"/>
    </source>
</evidence>
<evidence type="ECO:0000256" key="1">
    <source>
        <dbReference type="ARBA" id="ARBA00023242"/>
    </source>
</evidence>
<dbReference type="GO" id="GO:0008270">
    <property type="term" value="F:zinc ion binding"/>
    <property type="evidence" value="ECO:0007669"/>
    <property type="project" value="InterPro"/>
</dbReference>
<dbReference type="Proteomes" id="UP001152649">
    <property type="component" value="Unassembled WGS sequence"/>
</dbReference>
<protein>
    <recommendedName>
        <fullName evidence="2">Xylanolytic transcriptional activator regulatory domain-containing protein</fullName>
    </recommendedName>
</protein>
<dbReference type="PANTHER" id="PTHR47425">
    <property type="entry name" value="FARB-RELATED"/>
    <property type="match status" value="1"/>
</dbReference>
<dbReference type="Pfam" id="PF04082">
    <property type="entry name" value="Fungal_trans"/>
    <property type="match status" value="1"/>
</dbReference>
<dbReference type="PANTHER" id="PTHR47425:SF2">
    <property type="entry name" value="FARB-RELATED"/>
    <property type="match status" value="1"/>
</dbReference>
<evidence type="ECO:0000313" key="4">
    <source>
        <dbReference type="Proteomes" id="UP001152649"/>
    </source>
</evidence>
<keyword evidence="4" id="KW-1185">Reference proteome</keyword>
<dbReference type="OrthoDB" id="4451586at2759"/>
<organism evidence="3 4">
    <name type="scientific">Penicillium salamii</name>
    <dbReference type="NCBI Taxonomy" id="1612424"/>
    <lineage>
        <taxon>Eukaryota</taxon>
        <taxon>Fungi</taxon>
        <taxon>Dikarya</taxon>
        <taxon>Ascomycota</taxon>
        <taxon>Pezizomycotina</taxon>
        <taxon>Eurotiomycetes</taxon>
        <taxon>Eurotiomycetidae</taxon>
        <taxon>Eurotiales</taxon>
        <taxon>Aspergillaceae</taxon>
        <taxon>Penicillium</taxon>
    </lineage>
</organism>
<dbReference type="CDD" id="cd12148">
    <property type="entry name" value="fungal_TF_MHR"/>
    <property type="match status" value="1"/>
</dbReference>